<dbReference type="GO" id="GO:0009523">
    <property type="term" value="C:photosystem II"/>
    <property type="evidence" value="ECO:0007669"/>
    <property type="project" value="UniProtKB-KW"/>
</dbReference>
<dbReference type="InterPro" id="IPR028203">
    <property type="entry name" value="PSII_CF48-like_dom"/>
</dbReference>
<keyword evidence="3" id="KW-0732">Signal</keyword>
<keyword evidence="2" id="KW-0604">Photosystem II</keyword>
<dbReference type="PANTHER" id="PTHR47199">
    <property type="entry name" value="PHOTOSYSTEM II STABILITY/ASSEMBLY FACTOR HCF136, CHLOROPLASTIC"/>
    <property type="match status" value="1"/>
</dbReference>
<dbReference type="Proteomes" id="UP000244930">
    <property type="component" value="Chromosome"/>
</dbReference>
<gene>
    <name evidence="5" type="ORF">CEW83_02660</name>
</gene>
<reference evidence="5 6" key="1">
    <citation type="submission" date="2017-06" db="EMBL/GenBank/DDBJ databases">
        <title>Azoarcus.</title>
        <authorList>
            <person name="Woo J.-H."/>
            <person name="Kim H.-S."/>
        </authorList>
    </citation>
    <scope>NUCLEOTIDE SEQUENCE [LARGE SCALE GENOMIC DNA]</scope>
    <source>
        <strain evidence="5 6">TSPY31</strain>
    </source>
</reference>
<organism evidence="5 6">
    <name type="scientific">Parazoarcus communis</name>
    <dbReference type="NCBI Taxonomy" id="41977"/>
    <lineage>
        <taxon>Bacteria</taxon>
        <taxon>Pseudomonadati</taxon>
        <taxon>Pseudomonadota</taxon>
        <taxon>Betaproteobacteria</taxon>
        <taxon>Rhodocyclales</taxon>
        <taxon>Zoogloeaceae</taxon>
        <taxon>Parazoarcus</taxon>
    </lineage>
</organism>
<dbReference type="AlphaFoldDB" id="A0A2U8GP35"/>
<dbReference type="GO" id="GO:0015979">
    <property type="term" value="P:photosynthesis"/>
    <property type="evidence" value="ECO:0007669"/>
    <property type="project" value="UniProtKB-KW"/>
</dbReference>
<dbReference type="SUPFAM" id="SSF110296">
    <property type="entry name" value="Oligoxyloglucan reducing end-specific cellobiohydrolase"/>
    <property type="match status" value="1"/>
</dbReference>
<feature type="domain" description="Photosynthesis system II assembly factor Ycf48/Hcf136-like" evidence="4">
    <location>
        <begin position="162"/>
        <end position="226"/>
    </location>
</feature>
<feature type="chain" id="PRO_5016119220" description="Photosynthesis system II assembly factor Ycf48/Hcf136-like domain-containing protein" evidence="3">
    <location>
        <begin position="23"/>
        <end position="357"/>
    </location>
</feature>
<protein>
    <recommendedName>
        <fullName evidence="4">Photosynthesis system II assembly factor Ycf48/Hcf136-like domain-containing protein</fullName>
    </recommendedName>
</protein>
<feature type="domain" description="Photosynthesis system II assembly factor Ycf48/Hcf136-like" evidence="4">
    <location>
        <begin position="52"/>
        <end position="113"/>
    </location>
</feature>
<accession>A0A2U8GP35</accession>
<name>A0A2U8GP35_9RHOO</name>
<feature type="signal peptide" evidence="3">
    <location>
        <begin position="1"/>
        <end position="22"/>
    </location>
</feature>
<evidence type="ECO:0000256" key="2">
    <source>
        <dbReference type="ARBA" id="ARBA00023276"/>
    </source>
</evidence>
<evidence type="ECO:0000259" key="4">
    <source>
        <dbReference type="Pfam" id="PF14870"/>
    </source>
</evidence>
<proteinExistence type="predicted"/>
<evidence type="ECO:0000313" key="6">
    <source>
        <dbReference type="Proteomes" id="UP000244930"/>
    </source>
</evidence>
<dbReference type="KEGG" id="acom:CEW83_02660"/>
<keyword evidence="1" id="KW-0602">Photosynthesis</keyword>
<sequence>MGVACALLSAAAVAMSLTPVVADVLDIPATLSPLALRSPVTGIASSGGVAIAVGPRGVVLRSTDSGETWKQIQVPNSADLASVRFTDDNTAWVMGHDGIVLRSTDKGENWTRILDGRVALSLIDAYYAKQAAAGDEGAERVQVEIERAAAQSATPGVLSYPFFDIALNADGEGFLVGAFGLLLHTTDGGASWEPWLERAENPRRMHLYMLNTVGNEVYLSGEQGVMRRLDRASGQFVTIETPYGGSFFGSLASNETLIVYGLRGTALVSTDGGLEWKPVKLNVDASIVAALPAADGRLVWVSQDGQVRLSDRDGSSVTELDMPRAGEVLSAALVAPRRLALGTHQGIRLVDIPMGRP</sequence>
<evidence type="ECO:0000256" key="3">
    <source>
        <dbReference type="SAM" id="SignalP"/>
    </source>
</evidence>
<dbReference type="PANTHER" id="PTHR47199:SF2">
    <property type="entry name" value="PHOTOSYSTEM II STABILITY_ASSEMBLY FACTOR HCF136, CHLOROPLASTIC"/>
    <property type="match status" value="1"/>
</dbReference>
<keyword evidence="6" id="KW-1185">Reference proteome</keyword>
<evidence type="ECO:0000256" key="1">
    <source>
        <dbReference type="ARBA" id="ARBA00022531"/>
    </source>
</evidence>
<dbReference type="Gene3D" id="2.130.10.10">
    <property type="entry name" value="YVTN repeat-like/Quinoprotein amine dehydrogenase"/>
    <property type="match status" value="2"/>
</dbReference>
<dbReference type="Pfam" id="PF14870">
    <property type="entry name" value="PSII_BNR"/>
    <property type="match status" value="2"/>
</dbReference>
<dbReference type="EMBL" id="CP022187">
    <property type="protein sequence ID" value="AWI74255.1"/>
    <property type="molecule type" value="Genomic_DNA"/>
</dbReference>
<evidence type="ECO:0000313" key="5">
    <source>
        <dbReference type="EMBL" id="AWI74255.1"/>
    </source>
</evidence>
<dbReference type="InterPro" id="IPR015943">
    <property type="entry name" value="WD40/YVTN_repeat-like_dom_sf"/>
</dbReference>